<keyword evidence="7" id="KW-0560">Oxidoreductase</keyword>
<evidence type="ECO:0000256" key="10">
    <source>
        <dbReference type="ARBA" id="ARBA00023157"/>
    </source>
</evidence>
<dbReference type="CDD" id="cd21175">
    <property type="entry name" value="LPMO_AA9"/>
    <property type="match status" value="1"/>
</dbReference>
<dbReference type="InterPro" id="IPR049892">
    <property type="entry name" value="AA9"/>
</dbReference>
<keyword evidence="3" id="KW-0964">Secreted</keyword>
<evidence type="ECO:0000256" key="5">
    <source>
        <dbReference type="ARBA" id="ARBA00022729"/>
    </source>
</evidence>
<keyword evidence="5 17" id="KW-0732">Signal</keyword>
<keyword evidence="4" id="KW-0479">Metal-binding</keyword>
<feature type="region of interest" description="Disordered" evidence="16">
    <location>
        <begin position="267"/>
        <end position="290"/>
    </location>
</feature>
<evidence type="ECO:0000256" key="11">
    <source>
        <dbReference type="ARBA" id="ARBA00023277"/>
    </source>
</evidence>
<gene>
    <name evidence="19" type="ORF">BDP27DRAFT_1417081</name>
</gene>
<evidence type="ECO:0000256" key="14">
    <source>
        <dbReference type="ARBA" id="ARBA00045077"/>
    </source>
</evidence>
<dbReference type="GO" id="GO:0046872">
    <property type="term" value="F:metal ion binding"/>
    <property type="evidence" value="ECO:0007669"/>
    <property type="project" value="UniProtKB-KW"/>
</dbReference>
<evidence type="ECO:0000256" key="17">
    <source>
        <dbReference type="SAM" id="SignalP"/>
    </source>
</evidence>
<evidence type="ECO:0000256" key="13">
    <source>
        <dbReference type="ARBA" id="ARBA00044502"/>
    </source>
</evidence>
<protein>
    <recommendedName>
        <fullName evidence="15">lytic cellulose monooxygenase (C4-dehydrogenating)</fullName>
        <ecNumber evidence="15">1.14.99.56</ecNumber>
    </recommendedName>
</protein>
<evidence type="ECO:0000256" key="6">
    <source>
        <dbReference type="ARBA" id="ARBA00023001"/>
    </source>
</evidence>
<dbReference type="Gene3D" id="2.70.50.70">
    <property type="match status" value="1"/>
</dbReference>
<feature type="compositionally biased region" description="Low complexity" evidence="16">
    <location>
        <begin position="267"/>
        <end position="281"/>
    </location>
</feature>
<keyword evidence="12" id="KW-0624">Polysaccharide degradation</keyword>
<evidence type="ECO:0000313" key="20">
    <source>
        <dbReference type="Proteomes" id="UP000772434"/>
    </source>
</evidence>
<name>A0A9P5UCX4_9AGAR</name>
<dbReference type="GO" id="GO:0030245">
    <property type="term" value="P:cellulose catabolic process"/>
    <property type="evidence" value="ECO:0007669"/>
    <property type="project" value="UniProtKB-KW"/>
</dbReference>
<dbReference type="OrthoDB" id="4849160at2759"/>
<organism evidence="19 20">
    <name type="scientific">Rhodocollybia butyracea</name>
    <dbReference type="NCBI Taxonomy" id="206335"/>
    <lineage>
        <taxon>Eukaryota</taxon>
        <taxon>Fungi</taxon>
        <taxon>Dikarya</taxon>
        <taxon>Basidiomycota</taxon>
        <taxon>Agaricomycotina</taxon>
        <taxon>Agaricomycetes</taxon>
        <taxon>Agaricomycetidae</taxon>
        <taxon>Agaricales</taxon>
        <taxon>Marasmiineae</taxon>
        <taxon>Omphalotaceae</taxon>
        <taxon>Rhodocollybia</taxon>
    </lineage>
</organism>
<keyword evidence="20" id="KW-1185">Reference proteome</keyword>
<feature type="signal peptide" evidence="17">
    <location>
        <begin position="1"/>
        <end position="17"/>
    </location>
</feature>
<dbReference type="PANTHER" id="PTHR33353:SF10">
    <property type="entry name" value="ENDO-BETA-1,4-GLUCANASE D"/>
    <property type="match status" value="1"/>
</dbReference>
<evidence type="ECO:0000256" key="8">
    <source>
        <dbReference type="ARBA" id="ARBA00023008"/>
    </source>
</evidence>
<keyword evidence="19" id="KW-0378">Hydrolase</keyword>
<keyword evidence="6" id="KW-0136">Cellulose degradation</keyword>
<evidence type="ECO:0000256" key="4">
    <source>
        <dbReference type="ARBA" id="ARBA00022723"/>
    </source>
</evidence>
<evidence type="ECO:0000256" key="1">
    <source>
        <dbReference type="ARBA" id="ARBA00001973"/>
    </source>
</evidence>
<dbReference type="GO" id="GO:0005576">
    <property type="term" value="C:extracellular region"/>
    <property type="evidence" value="ECO:0007669"/>
    <property type="project" value="UniProtKB-SubCell"/>
</dbReference>
<dbReference type="EC" id="1.14.99.56" evidence="15"/>
<dbReference type="EMBL" id="JADNRY010000017">
    <property type="protein sequence ID" value="KAF9073608.1"/>
    <property type="molecule type" value="Genomic_DNA"/>
</dbReference>
<feature type="chain" id="PRO_5040498741" description="lytic cellulose monooxygenase (C4-dehydrogenating)" evidence="17">
    <location>
        <begin position="18"/>
        <end position="315"/>
    </location>
</feature>
<comment type="caution">
    <text evidence="19">The sequence shown here is derived from an EMBL/GenBank/DDBJ whole genome shotgun (WGS) entry which is preliminary data.</text>
</comment>
<evidence type="ECO:0000256" key="15">
    <source>
        <dbReference type="ARBA" id="ARBA00047174"/>
    </source>
</evidence>
<dbReference type="GO" id="GO:0016787">
    <property type="term" value="F:hydrolase activity"/>
    <property type="evidence" value="ECO:0007669"/>
    <property type="project" value="UniProtKB-KW"/>
</dbReference>
<proteinExistence type="inferred from homology"/>
<keyword evidence="8" id="KW-0186">Copper</keyword>
<sequence>MISTVVVSLLLSSYVSAHGWMASVTIEGTTYLGNTPNASPNRSVIRQINDVDPVKGASNPFMNCGQDAQLAAEVATANPGDQIQFSWVNGDAGPWVHNVGPMQTYMTSCGTQNCASFNSSDASWFKISEQGRITTGGDWFMSNMNSGAPANVTIPANIAPGNYLIRHELIALQIAQTPGGAEFYPSCVQVAIAGNGTGAPTAEETVQLPGAYSDSDPGLVVDVYSNRDADYIFPGPPVAAFVNATFSATNSSSNPSPDSTVNIFTPPTAVSSADSSATSSSCMDRREVNDDAYVVRPAQQRPRTLSRVMKSLVSQ</sequence>
<dbReference type="AlphaFoldDB" id="A0A9P5UCX4"/>
<comment type="similarity">
    <text evidence="13">Belongs to the polysaccharide monooxygenase AA9 family.</text>
</comment>
<evidence type="ECO:0000259" key="18">
    <source>
        <dbReference type="Pfam" id="PF03443"/>
    </source>
</evidence>
<dbReference type="GO" id="GO:0004497">
    <property type="term" value="F:monooxygenase activity"/>
    <property type="evidence" value="ECO:0007669"/>
    <property type="project" value="UniProtKB-KW"/>
</dbReference>
<evidence type="ECO:0000313" key="19">
    <source>
        <dbReference type="EMBL" id="KAF9073608.1"/>
    </source>
</evidence>
<keyword evidence="11" id="KW-0119">Carbohydrate metabolism</keyword>
<evidence type="ECO:0000256" key="12">
    <source>
        <dbReference type="ARBA" id="ARBA00023326"/>
    </source>
</evidence>
<feature type="domain" description="Auxiliary Activity family 9 catalytic" evidence="18">
    <location>
        <begin position="18"/>
        <end position="228"/>
    </location>
</feature>
<evidence type="ECO:0000256" key="2">
    <source>
        <dbReference type="ARBA" id="ARBA00004613"/>
    </source>
</evidence>
<reference evidence="19" key="1">
    <citation type="submission" date="2020-11" db="EMBL/GenBank/DDBJ databases">
        <authorList>
            <consortium name="DOE Joint Genome Institute"/>
            <person name="Ahrendt S."/>
            <person name="Riley R."/>
            <person name="Andreopoulos W."/>
            <person name="Labutti K."/>
            <person name="Pangilinan J."/>
            <person name="Ruiz-Duenas F.J."/>
            <person name="Barrasa J.M."/>
            <person name="Sanchez-Garcia M."/>
            <person name="Camarero S."/>
            <person name="Miyauchi S."/>
            <person name="Serrano A."/>
            <person name="Linde D."/>
            <person name="Babiker R."/>
            <person name="Drula E."/>
            <person name="Ayuso-Fernandez I."/>
            <person name="Pacheco R."/>
            <person name="Padilla G."/>
            <person name="Ferreira P."/>
            <person name="Barriuso J."/>
            <person name="Kellner H."/>
            <person name="Castanera R."/>
            <person name="Alfaro M."/>
            <person name="Ramirez L."/>
            <person name="Pisabarro A.G."/>
            <person name="Kuo A."/>
            <person name="Tritt A."/>
            <person name="Lipzen A."/>
            <person name="He G."/>
            <person name="Yan M."/>
            <person name="Ng V."/>
            <person name="Cullen D."/>
            <person name="Martin F."/>
            <person name="Rosso M.-N."/>
            <person name="Henrissat B."/>
            <person name="Hibbett D."/>
            <person name="Martinez A.T."/>
            <person name="Grigoriev I.V."/>
        </authorList>
    </citation>
    <scope>NUCLEOTIDE SEQUENCE</scope>
    <source>
        <strain evidence="19">AH 40177</strain>
    </source>
</reference>
<comment type="catalytic activity">
    <reaction evidence="14">
        <text>[(1-&gt;4)-beta-D-glucosyl]n+m + reduced acceptor + O2 = 4-dehydro-beta-D-glucosyl-[(1-&gt;4)-beta-D-glucosyl]n-1 + [(1-&gt;4)-beta-D-glucosyl]m + acceptor + H2O.</text>
        <dbReference type="EC" id="1.14.99.56"/>
    </reaction>
</comment>
<keyword evidence="10" id="KW-1015">Disulfide bond</keyword>
<keyword evidence="9" id="KW-0503">Monooxygenase</keyword>
<evidence type="ECO:0000256" key="3">
    <source>
        <dbReference type="ARBA" id="ARBA00022525"/>
    </source>
</evidence>
<dbReference type="InterPro" id="IPR005103">
    <property type="entry name" value="AA9_LPMO"/>
</dbReference>
<evidence type="ECO:0000256" key="9">
    <source>
        <dbReference type="ARBA" id="ARBA00023033"/>
    </source>
</evidence>
<dbReference type="Proteomes" id="UP000772434">
    <property type="component" value="Unassembled WGS sequence"/>
</dbReference>
<evidence type="ECO:0000256" key="7">
    <source>
        <dbReference type="ARBA" id="ARBA00023002"/>
    </source>
</evidence>
<accession>A0A9P5UCX4</accession>
<comment type="subcellular location">
    <subcellularLocation>
        <location evidence="2">Secreted</location>
    </subcellularLocation>
</comment>
<comment type="cofactor">
    <cofactor evidence="1">
        <name>Cu(2+)</name>
        <dbReference type="ChEBI" id="CHEBI:29036"/>
    </cofactor>
</comment>
<evidence type="ECO:0000256" key="16">
    <source>
        <dbReference type="SAM" id="MobiDB-lite"/>
    </source>
</evidence>
<dbReference type="Pfam" id="PF03443">
    <property type="entry name" value="AA9"/>
    <property type="match status" value="1"/>
</dbReference>
<dbReference type="PANTHER" id="PTHR33353">
    <property type="entry name" value="PUTATIVE (AFU_ORTHOLOGUE AFUA_1G12560)-RELATED"/>
    <property type="match status" value="1"/>
</dbReference>